<dbReference type="InterPro" id="IPR025227">
    <property type="entry name" value="DUF4169"/>
</dbReference>
<dbReference type="Pfam" id="PF13770">
    <property type="entry name" value="DUF4169"/>
    <property type="match status" value="1"/>
</dbReference>
<proteinExistence type="predicted"/>
<evidence type="ECO:0000256" key="1">
    <source>
        <dbReference type="SAM" id="MobiDB-lite"/>
    </source>
</evidence>
<dbReference type="AlphaFoldDB" id="A0A285CQR6"/>
<evidence type="ECO:0000313" key="2">
    <source>
        <dbReference type="EMBL" id="SNX69333.1"/>
    </source>
</evidence>
<feature type="region of interest" description="Disordered" evidence="1">
    <location>
        <begin position="1"/>
        <end position="82"/>
    </location>
</feature>
<reference evidence="3" key="1">
    <citation type="submission" date="2017-08" db="EMBL/GenBank/DDBJ databases">
        <authorList>
            <person name="Varghese N."/>
            <person name="Submissions S."/>
        </authorList>
    </citation>
    <scope>NUCLEOTIDE SEQUENCE [LARGE SCALE GENOMIC DNA]</scope>
    <source>
        <strain evidence="3">JA234</strain>
    </source>
</reference>
<organism evidence="2 3">
    <name type="scientific">Cereibacter ovatus</name>
    <dbReference type="NCBI Taxonomy" id="439529"/>
    <lineage>
        <taxon>Bacteria</taxon>
        <taxon>Pseudomonadati</taxon>
        <taxon>Pseudomonadota</taxon>
        <taxon>Alphaproteobacteria</taxon>
        <taxon>Rhodobacterales</taxon>
        <taxon>Paracoccaceae</taxon>
        <taxon>Cereibacter</taxon>
    </lineage>
</organism>
<dbReference type="Proteomes" id="UP000219467">
    <property type="component" value="Unassembled WGS sequence"/>
</dbReference>
<evidence type="ECO:0000313" key="3">
    <source>
        <dbReference type="Proteomes" id="UP000219467"/>
    </source>
</evidence>
<accession>A0A285CQR6</accession>
<dbReference type="EMBL" id="OAOQ01000003">
    <property type="protein sequence ID" value="SNX69333.1"/>
    <property type="molecule type" value="Genomic_DNA"/>
</dbReference>
<feature type="compositionally biased region" description="Basic and acidic residues" evidence="1">
    <location>
        <begin position="1"/>
        <end position="55"/>
    </location>
</feature>
<sequence>MAEIVNLRERRKAAARDARRRKGDENAAKFGRTKAERELEQARADKARADLDAHRRAAPAPISPATNPPGATPANDPDDRPQ</sequence>
<protein>
    <submittedName>
        <fullName evidence="2">Uncharacterized protein DUF4169</fullName>
    </submittedName>
</protein>
<name>A0A285CQR6_9RHOB</name>
<gene>
    <name evidence="2" type="ORF">SAMN05878503_103323</name>
</gene>
<dbReference type="RefSeq" id="WP_097029771.1">
    <property type="nucleotide sequence ID" value="NZ_OAOQ01000003.1"/>
</dbReference>
<keyword evidence="3" id="KW-1185">Reference proteome</keyword>